<name>A0A1G7E6Q0_9FLAO</name>
<keyword evidence="4" id="KW-0479">Metal-binding</keyword>
<dbReference type="PROSITE" id="PS00627">
    <property type="entry name" value="GHMP_KINASES_ATP"/>
    <property type="match status" value="1"/>
</dbReference>
<dbReference type="NCBIfam" id="TIGR00131">
    <property type="entry name" value="gal_kin"/>
    <property type="match status" value="1"/>
</dbReference>
<accession>A0A1G7E6Q0</accession>
<dbReference type="FunFam" id="3.30.230.10:FF:000017">
    <property type="entry name" value="Galactokinase"/>
    <property type="match status" value="1"/>
</dbReference>
<dbReference type="PANTHER" id="PTHR10457">
    <property type="entry name" value="MEVALONATE KINASE/GALACTOKINASE"/>
    <property type="match status" value="1"/>
</dbReference>
<feature type="domain" description="GHMP kinase N-terminal" evidence="12">
    <location>
        <begin position="81"/>
        <end position="168"/>
    </location>
</feature>
<dbReference type="GO" id="GO:0006012">
    <property type="term" value="P:galactose metabolic process"/>
    <property type="evidence" value="ECO:0007669"/>
    <property type="project" value="UniProtKB-UniRule"/>
</dbReference>
<dbReference type="PANTHER" id="PTHR10457:SF7">
    <property type="entry name" value="GALACTOKINASE-RELATED"/>
    <property type="match status" value="1"/>
</dbReference>
<evidence type="ECO:0000256" key="6">
    <source>
        <dbReference type="ARBA" id="ARBA00022777"/>
    </source>
</evidence>
<dbReference type="InterPro" id="IPR014721">
    <property type="entry name" value="Ribsml_uS5_D2-typ_fold_subgr"/>
</dbReference>
<dbReference type="GO" id="GO:0004335">
    <property type="term" value="F:galactokinase activity"/>
    <property type="evidence" value="ECO:0007669"/>
    <property type="project" value="UniProtKB-UniRule"/>
</dbReference>
<keyword evidence="3" id="KW-0808">Transferase</keyword>
<dbReference type="InterPro" id="IPR019741">
    <property type="entry name" value="Galactokinase_CS"/>
</dbReference>
<evidence type="ECO:0000256" key="9">
    <source>
        <dbReference type="ARBA" id="ARBA00023144"/>
    </source>
</evidence>
<dbReference type="InterPro" id="IPR019539">
    <property type="entry name" value="GalKase_N"/>
</dbReference>
<dbReference type="PROSITE" id="PS00106">
    <property type="entry name" value="GALACTOKINASE"/>
    <property type="match status" value="1"/>
</dbReference>
<evidence type="ECO:0000256" key="3">
    <source>
        <dbReference type="ARBA" id="ARBA00022679"/>
    </source>
</evidence>
<evidence type="ECO:0000256" key="8">
    <source>
        <dbReference type="ARBA" id="ARBA00022842"/>
    </source>
</evidence>
<dbReference type="Gene3D" id="3.30.70.890">
    <property type="entry name" value="GHMP kinase, C-terminal domain"/>
    <property type="match status" value="1"/>
</dbReference>
<dbReference type="InterPro" id="IPR020568">
    <property type="entry name" value="Ribosomal_Su5_D2-typ_SF"/>
</dbReference>
<dbReference type="Pfam" id="PF08544">
    <property type="entry name" value="GHMP_kinases_C"/>
    <property type="match status" value="1"/>
</dbReference>
<evidence type="ECO:0000256" key="2">
    <source>
        <dbReference type="ARBA" id="ARBA00022490"/>
    </source>
</evidence>
<keyword evidence="2" id="KW-0963">Cytoplasm</keyword>
<evidence type="ECO:0000259" key="14">
    <source>
        <dbReference type="Pfam" id="PF10509"/>
    </source>
</evidence>
<feature type="domain" description="GHMP kinase C-terminal" evidence="13">
    <location>
        <begin position="273"/>
        <end position="353"/>
    </location>
</feature>
<evidence type="ECO:0000256" key="7">
    <source>
        <dbReference type="ARBA" id="ARBA00022840"/>
    </source>
</evidence>
<evidence type="ECO:0000256" key="5">
    <source>
        <dbReference type="ARBA" id="ARBA00022741"/>
    </source>
</evidence>
<keyword evidence="10" id="KW-0119">Carbohydrate metabolism</keyword>
<evidence type="ECO:0000313" key="16">
    <source>
        <dbReference type="Proteomes" id="UP000182114"/>
    </source>
</evidence>
<keyword evidence="16" id="KW-1185">Reference proteome</keyword>
<evidence type="ECO:0000259" key="12">
    <source>
        <dbReference type="Pfam" id="PF00288"/>
    </source>
</evidence>
<dbReference type="InterPro" id="IPR013750">
    <property type="entry name" value="GHMP_kinase_C_dom"/>
</dbReference>
<dbReference type="EMBL" id="FNBD01000002">
    <property type="protein sequence ID" value="SDE59303.1"/>
    <property type="molecule type" value="Genomic_DNA"/>
</dbReference>
<dbReference type="InterPro" id="IPR000705">
    <property type="entry name" value="Galactokinase"/>
</dbReference>
<comment type="similarity">
    <text evidence="1">Belongs to the GHMP kinase family. GalK subfamily.</text>
</comment>
<reference evidence="16" key="1">
    <citation type="submission" date="2016-10" db="EMBL/GenBank/DDBJ databases">
        <authorList>
            <person name="Varghese N."/>
            <person name="Submissions S."/>
        </authorList>
    </citation>
    <scope>NUCLEOTIDE SEQUENCE [LARGE SCALE GENOMIC DNA]</scope>
    <source>
        <strain evidence="16">DSM 24729</strain>
    </source>
</reference>
<dbReference type="Gene3D" id="3.30.230.10">
    <property type="match status" value="1"/>
</dbReference>
<dbReference type="RefSeq" id="WP_074537456.1">
    <property type="nucleotide sequence ID" value="NZ_FNBD01000002.1"/>
</dbReference>
<dbReference type="Proteomes" id="UP000182114">
    <property type="component" value="Unassembled WGS sequence"/>
</dbReference>
<dbReference type="AlphaFoldDB" id="A0A1G7E6Q0"/>
<dbReference type="GO" id="GO:0046872">
    <property type="term" value="F:metal ion binding"/>
    <property type="evidence" value="ECO:0007669"/>
    <property type="project" value="UniProtKB-KW"/>
</dbReference>
<dbReference type="GO" id="GO:0005524">
    <property type="term" value="F:ATP binding"/>
    <property type="evidence" value="ECO:0007669"/>
    <property type="project" value="UniProtKB-UniRule"/>
</dbReference>
<dbReference type="GO" id="GO:0005829">
    <property type="term" value="C:cytosol"/>
    <property type="evidence" value="ECO:0007669"/>
    <property type="project" value="TreeGrafter"/>
</dbReference>
<dbReference type="FunFam" id="3.30.70.890:FF:000001">
    <property type="entry name" value="Galactokinase"/>
    <property type="match status" value="1"/>
</dbReference>
<gene>
    <name evidence="15" type="ORF">SAMN04487992_102123</name>
</gene>
<dbReference type="eggNOG" id="COG0153">
    <property type="taxonomic scope" value="Bacteria"/>
</dbReference>
<dbReference type="SUPFAM" id="SSF55060">
    <property type="entry name" value="GHMP Kinase, C-terminal domain"/>
    <property type="match status" value="1"/>
</dbReference>
<dbReference type="InterPro" id="IPR036554">
    <property type="entry name" value="GHMP_kinase_C_sf"/>
</dbReference>
<keyword evidence="9" id="KW-0299">Galactose metabolism</keyword>
<dbReference type="PIRSF" id="PIRSF000530">
    <property type="entry name" value="Galactokinase"/>
    <property type="match status" value="1"/>
</dbReference>
<proteinExistence type="inferred from homology"/>
<keyword evidence="7" id="KW-0067">ATP-binding</keyword>
<sequence length="376" mass="41761">MSFFINFTPDLVVESPGRINLIGEHTDYNLGFVLPTAIDKKITLKLRKNNSSNCNVYSLDNEKSVTFSLDKIEPSKQSWENYILGVLHEIQLLTDKLSGFDCVLNSSLPIGSGLSSSAALECGLAFGLNELFNLGLSKTQIVNLSRAAEHNYVGTKCGIMDQYASVMSKSGYVIKLDCRSLASEYIPLNLGDYKLLLLNTNISHSLADSEYNTRLQECLTGVEAMKTLYPYMASLRDADQEMLTAVKDTISTTVFNRCNYIIEENDRVLKASEALTQGDLTSFGVLMYGSHDGLQHKYEVSCPELDFMVEYSRTKEFILGSRMMGGGFGGCTINLIHKDAIEKYITEVASAYKTKFNIELDAYIAMPDHGTMLKTL</sequence>
<dbReference type="PRINTS" id="PR00959">
    <property type="entry name" value="MEVGALKINASE"/>
</dbReference>
<keyword evidence="8" id="KW-0460">Magnesium</keyword>
<evidence type="ECO:0000313" key="15">
    <source>
        <dbReference type="EMBL" id="SDE59303.1"/>
    </source>
</evidence>
<evidence type="ECO:0000256" key="11">
    <source>
        <dbReference type="NCBIfam" id="TIGR00131"/>
    </source>
</evidence>
<feature type="domain" description="Galactokinase N-terminal" evidence="14">
    <location>
        <begin position="9"/>
        <end position="44"/>
    </location>
</feature>
<evidence type="ECO:0000256" key="10">
    <source>
        <dbReference type="ARBA" id="ARBA00023277"/>
    </source>
</evidence>
<keyword evidence="5" id="KW-0547">Nucleotide-binding</keyword>
<evidence type="ECO:0000256" key="1">
    <source>
        <dbReference type="ARBA" id="ARBA00006566"/>
    </source>
</evidence>
<organism evidence="15 16">
    <name type="scientific">Cellulophaga baltica</name>
    <dbReference type="NCBI Taxonomy" id="76594"/>
    <lineage>
        <taxon>Bacteria</taxon>
        <taxon>Pseudomonadati</taxon>
        <taxon>Bacteroidota</taxon>
        <taxon>Flavobacteriia</taxon>
        <taxon>Flavobacteriales</taxon>
        <taxon>Flavobacteriaceae</taxon>
        <taxon>Cellulophaga</taxon>
    </lineage>
</organism>
<dbReference type="Pfam" id="PF00288">
    <property type="entry name" value="GHMP_kinases_N"/>
    <property type="match status" value="1"/>
</dbReference>
<dbReference type="InterPro" id="IPR006204">
    <property type="entry name" value="GHMP_kinase_N_dom"/>
</dbReference>
<dbReference type="SUPFAM" id="SSF54211">
    <property type="entry name" value="Ribosomal protein S5 domain 2-like"/>
    <property type="match status" value="1"/>
</dbReference>
<dbReference type="InterPro" id="IPR006203">
    <property type="entry name" value="GHMP_knse_ATP-bd_CS"/>
</dbReference>
<evidence type="ECO:0000259" key="13">
    <source>
        <dbReference type="Pfam" id="PF08544"/>
    </source>
</evidence>
<evidence type="ECO:0000256" key="4">
    <source>
        <dbReference type="ARBA" id="ARBA00022723"/>
    </source>
</evidence>
<dbReference type="Pfam" id="PF10509">
    <property type="entry name" value="GalKase_gal_bdg"/>
    <property type="match status" value="1"/>
</dbReference>
<dbReference type="EC" id="2.7.1.6" evidence="11"/>
<keyword evidence="6 15" id="KW-0418">Kinase</keyword>
<dbReference type="PRINTS" id="PR00473">
    <property type="entry name" value="GALCTOKINASE"/>
</dbReference>
<dbReference type="InterPro" id="IPR006206">
    <property type="entry name" value="Mevalonate/galactokinase"/>
</dbReference>
<protein>
    <recommendedName>
        <fullName evidence="11">Galactokinase</fullName>
        <ecNumber evidence="11">2.7.1.6</ecNumber>
    </recommendedName>
</protein>